<organism evidence="1 2">
    <name type="scientific">Pedobacter hiemivivus</name>
    <dbReference type="NCBI Taxonomy" id="2530454"/>
    <lineage>
        <taxon>Bacteria</taxon>
        <taxon>Pseudomonadati</taxon>
        <taxon>Bacteroidota</taxon>
        <taxon>Sphingobacteriia</taxon>
        <taxon>Sphingobacteriales</taxon>
        <taxon>Sphingobacteriaceae</taxon>
        <taxon>Pedobacter</taxon>
    </lineage>
</organism>
<accession>A0A4U1GAK6</accession>
<evidence type="ECO:0000313" key="2">
    <source>
        <dbReference type="Proteomes" id="UP000309594"/>
    </source>
</evidence>
<dbReference type="EMBL" id="SWDX01000005">
    <property type="protein sequence ID" value="TKC59909.1"/>
    <property type="molecule type" value="Genomic_DNA"/>
</dbReference>
<comment type="caution">
    <text evidence="1">The sequence shown here is derived from an EMBL/GenBank/DDBJ whole genome shotgun (WGS) entry which is preliminary data.</text>
</comment>
<gene>
    <name evidence="1" type="ORF">FBD94_13350</name>
</gene>
<dbReference type="RefSeq" id="WP_136880539.1">
    <property type="nucleotide sequence ID" value="NZ_SWDX01000005.1"/>
</dbReference>
<sequence>MKGAITKSILSNSKITFSDKVKDRSHDPYFVKKVEASKKTLRRVGFPDELLKLQAERLKK</sequence>
<proteinExistence type="predicted"/>
<reference evidence="1 2" key="1">
    <citation type="submission" date="2019-04" db="EMBL/GenBank/DDBJ databases">
        <title>Pedobacter sp. RP-1-16 sp. nov., isolated from Arctic soil.</title>
        <authorList>
            <person name="Dahal R.H."/>
            <person name="Kim D.-U."/>
        </authorList>
    </citation>
    <scope>NUCLEOTIDE SEQUENCE [LARGE SCALE GENOMIC DNA]</scope>
    <source>
        <strain evidence="1 2">RP-1-16</strain>
    </source>
</reference>
<name>A0A4U1GAK6_9SPHI</name>
<evidence type="ECO:0000313" key="1">
    <source>
        <dbReference type="EMBL" id="TKC59909.1"/>
    </source>
</evidence>
<protein>
    <submittedName>
        <fullName evidence="1">Uncharacterized protein</fullName>
    </submittedName>
</protein>
<dbReference type="Proteomes" id="UP000309594">
    <property type="component" value="Unassembled WGS sequence"/>
</dbReference>
<dbReference type="AlphaFoldDB" id="A0A4U1GAK6"/>